<evidence type="ECO:0000313" key="3">
    <source>
        <dbReference type="EMBL" id="OAQ66967.1"/>
    </source>
</evidence>
<accession>A0A179FNN8</accession>
<dbReference type="Proteomes" id="UP000078397">
    <property type="component" value="Unassembled WGS sequence"/>
</dbReference>
<feature type="region of interest" description="Disordered" evidence="1">
    <location>
        <begin position="23"/>
        <end position="48"/>
    </location>
</feature>
<name>A0A179FNN8_METCM</name>
<dbReference type="PANTHER" id="PTHR39465">
    <property type="entry name" value="DNA LIGASE D, 3'-PHOSPHOESTERASE DOMAIN"/>
    <property type="match status" value="1"/>
</dbReference>
<feature type="domain" description="DNA ligase D 3'-phosphoesterase" evidence="2">
    <location>
        <begin position="98"/>
        <end position="228"/>
    </location>
</feature>
<feature type="compositionally biased region" description="Basic residues" evidence="1">
    <location>
        <begin position="243"/>
        <end position="254"/>
    </location>
</feature>
<evidence type="ECO:0000259" key="2">
    <source>
        <dbReference type="Pfam" id="PF13298"/>
    </source>
</evidence>
<feature type="region of interest" description="Disordered" evidence="1">
    <location>
        <begin position="237"/>
        <end position="274"/>
    </location>
</feature>
<dbReference type="KEGG" id="pchm:VFPPC_14409"/>
<dbReference type="AlphaFoldDB" id="A0A179FNN8"/>
<feature type="compositionally biased region" description="Pro residues" evidence="1">
    <location>
        <begin position="28"/>
        <end position="38"/>
    </location>
</feature>
<dbReference type="EMBL" id="LSBJ02000004">
    <property type="protein sequence ID" value="OAQ66967.1"/>
    <property type="molecule type" value="Genomic_DNA"/>
</dbReference>
<dbReference type="PANTHER" id="PTHR39465:SF1">
    <property type="entry name" value="DNA LIGASE D 3'-PHOSPHOESTERASE DOMAIN-CONTAINING PROTEIN"/>
    <property type="match status" value="1"/>
</dbReference>
<keyword evidence="4" id="KW-1185">Reference proteome</keyword>
<evidence type="ECO:0000313" key="4">
    <source>
        <dbReference type="Proteomes" id="UP000078397"/>
    </source>
</evidence>
<dbReference type="RefSeq" id="XP_018144054.1">
    <property type="nucleotide sequence ID" value="XM_018292178.1"/>
</dbReference>
<dbReference type="GeneID" id="28856172"/>
<dbReference type="InterPro" id="IPR014144">
    <property type="entry name" value="LigD_PE_domain"/>
</dbReference>
<organism evidence="3 4">
    <name type="scientific">Pochonia chlamydosporia 170</name>
    <dbReference type="NCBI Taxonomy" id="1380566"/>
    <lineage>
        <taxon>Eukaryota</taxon>
        <taxon>Fungi</taxon>
        <taxon>Dikarya</taxon>
        <taxon>Ascomycota</taxon>
        <taxon>Pezizomycotina</taxon>
        <taxon>Sordariomycetes</taxon>
        <taxon>Hypocreomycetidae</taxon>
        <taxon>Hypocreales</taxon>
        <taxon>Clavicipitaceae</taxon>
        <taxon>Pochonia</taxon>
    </lineage>
</organism>
<feature type="region of interest" description="Disordered" evidence="1">
    <location>
        <begin position="181"/>
        <end position="200"/>
    </location>
</feature>
<evidence type="ECO:0000256" key="1">
    <source>
        <dbReference type="SAM" id="MobiDB-lite"/>
    </source>
</evidence>
<dbReference type="Pfam" id="PF13298">
    <property type="entry name" value="LigD_N"/>
    <property type="match status" value="1"/>
</dbReference>
<comment type="caution">
    <text evidence="3">The sequence shown here is derived from an EMBL/GenBank/DDBJ whole genome shotgun (WGS) entry which is preliminary data.</text>
</comment>
<proteinExistence type="predicted"/>
<reference evidence="3 4" key="1">
    <citation type="journal article" date="2016" name="PLoS Pathog.">
        <title>Biosynthesis of antibiotic leucinostatins in bio-control fungus Purpureocillium lilacinum and their inhibition on phytophthora revealed by genome mining.</title>
        <authorList>
            <person name="Wang G."/>
            <person name="Liu Z."/>
            <person name="Lin R."/>
            <person name="Li E."/>
            <person name="Mao Z."/>
            <person name="Ling J."/>
            <person name="Yang Y."/>
            <person name="Yin W.B."/>
            <person name="Xie B."/>
        </authorList>
    </citation>
    <scope>NUCLEOTIDE SEQUENCE [LARGE SCALE GENOMIC DNA]</scope>
    <source>
        <strain evidence="3">170</strain>
    </source>
</reference>
<dbReference type="OrthoDB" id="2588098at2759"/>
<protein>
    <submittedName>
        <fullName evidence="3">ABC1 domain-containing protein</fullName>
    </submittedName>
</protein>
<gene>
    <name evidence="3" type="ORF">VFPPC_14409</name>
</gene>
<sequence>MASPKPPQDLIPNPFIKKRNLQWTLTSPKPPSPSPSSSPPTTSAIESGKANITDPLTHFTTHLTQHTLPSPTALLPIHAYNTLYSSSLTCQSSHFVIHQHDHPIAGLHYDLRLQINPSSSASWAIMYGPPGDPNSVRLNRNATETRVHSLWNHLIETASSQTGSLLIWDTGTYTVLPRRSKHAPLEDPASQKSSADDRTQQQLLQEAFRNRKIRIHLHGARLPENYVLNIRLTKTEDAEGRAKSSRRPRKRRRVRTDPQTSEGDTSDEDIVPRGKEMGKDASAMEAELQELEDEEIRRTNAYPGASNTIDSIHQRKWYLSLDREACGFEERKEGGRTVWRMPSATDEEHEEGDAMQRLSFPFYVRGVEHERSVVTARRAEDIMRDEGVGKFVRRKGWLPVLN</sequence>